<sequence>MPLNIARDAMAECCRWKKEDPGGIATGERKEREEERVQFSGTDVAPDQLLFADASYISSPF</sequence>
<accession>A0A7J5TG51</accession>
<comment type="caution">
    <text evidence="2">The sequence shown here is derived from an EMBL/GenBank/DDBJ whole genome shotgun (WGS) entry which is preliminary data.</text>
</comment>
<gene>
    <name evidence="2" type="ORF">GBB04_10845</name>
</gene>
<dbReference type="EMBL" id="WDPD01000020">
    <property type="protein sequence ID" value="KAB7458791.1"/>
    <property type="molecule type" value="Genomic_DNA"/>
</dbReference>
<dbReference type="Proteomes" id="UP000429211">
    <property type="component" value="Unassembled WGS sequence"/>
</dbReference>
<evidence type="ECO:0000313" key="2">
    <source>
        <dbReference type="EMBL" id="KAB7458791.1"/>
    </source>
</evidence>
<feature type="region of interest" description="Disordered" evidence="1">
    <location>
        <begin position="19"/>
        <end position="40"/>
    </location>
</feature>
<protein>
    <submittedName>
        <fullName evidence="2">Uncharacterized protein</fullName>
    </submittedName>
</protein>
<dbReference type="AlphaFoldDB" id="A0A7J5TG51"/>
<proteinExistence type="predicted"/>
<organism evidence="2 3">
    <name type="scientific">Bifidobacterium dentium</name>
    <dbReference type="NCBI Taxonomy" id="1689"/>
    <lineage>
        <taxon>Bacteria</taxon>
        <taxon>Bacillati</taxon>
        <taxon>Actinomycetota</taxon>
        <taxon>Actinomycetes</taxon>
        <taxon>Bifidobacteriales</taxon>
        <taxon>Bifidobacteriaceae</taxon>
        <taxon>Bifidobacterium</taxon>
    </lineage>
</organism>
<name>A0A7J5TG51_9BIFI</name>
<feature type="compositionally biased region" description="Basic and acidic residues" evidence="1">
    <location>
        <begin position="19"/>
        <end position="37"/>
    </location>
</feature>
<reference evidence="2 3" key="1">
    <citation type="journal article" date="2019" name="Nat. Med.">
        <title>A library of human gut bacterial isolates paired with longitudinal multiomics data enables mechanistic microbiome research.</title>
        <authorList>
            <person name="Poyet M."/>
            <person name="Groussin M."/>
            <person name="Gibbons S.M."/>
            <person name="Avila-Pacheco J."/>
            <person name="Jiang X."/>
            <person name="Kearney S.M."/>
            <person name="Perrotta A.R."/>
            <person name="Berdy B."/>
            <person name="Zhao S."/>
            <person name="Lieberman T.D."/>
            <person name="Swanson P.K."/>
            <person name="Smith M."/>
            <person name="Roesemann S."/>
            <person name="Alexander J.E."/>
            <person name="Rich S.A."/>
            <person name="Livny J."/>
            <person name="Vlamakis H."/>
            <person name="Clish C."/>
            <person name="Bullock K."/>
            <person name="Deik A."/>
            <person name="Scott J."/>
            <person name="Pierce K.A."/>
            <person name="Xavier R.J."/>
            <person name="Alm E.J."/>
        </authorList>
    </citation>
    <scope>NUCLEOTIDE SEQUENCE [LARGE SCALE GENOMIC DNA]</scope>
    <source>
        <strain evidence="2 3">BIOML-A2</strain>
    </source>
</reference>
<evidence type="ECO:0000256" key="1">
    <source>
        <dbReference type="SAM" id="MobiDB-lite"/>
    </source>
</evidence>
<evidence type="ECO:0000313" key="3">
    <source>
        <dbReference type="Proteomes" id="UP000429211"/>
    </source>
</evidence>